<dbReference type="CDD" id="cd00071">
    <property type="entry name" value="GMPK"/>
    <property type="match status" value="1"/>
</dbReference>
<accession>A0A2W6NJ23</accession>
<dbReference type="PROSITE" id="PS50052">
    <property type="entry name" value="GUANYLATE_KINASE_2"/>
    <property type="match status" value="1"/>
</dbReference>
<sequence length="207" mass="23517">MGDIKQKGAILILSGPSGAGKSSLYKALAKEFPNHYFSISSTTREKREGEINGVHYHFISQEEFKQGIEAGNFLEWAKVHGNYYGTSKKEVLEALSQDKLVVFDVDVQGQENIIKTFGKIATSVFVTTKDKKTLQDRLIARGSDTYEVIEKRLENAFFEMEKIQKFDYLIINEDLETATKELLSIVRVAFCKSGLYDLKNLLQKWNS</sequence>
<organism evidence="11 12">
    <name type="scientific">Helicobacter valdiviensis</name>
    <dbReference type="NCBI Taxonomy" id="1458358"/>
    <lineage>
        <taxon>Bacteria</taxon>
        <taxon>Pseudomonadati</taxon>
        <taxon>Campylobacterota</taxon>
        <taxon>Epsilonproteobacteria</taxon>
        <taxon>Campylobacterales</taxon>
        <taxon>Helicobacteraceae</taxon>
        <taxon>Helicobacter</taxon>
    </lineage>
</organism>
<proteinExistence type="inferred from homology"/>
<dbReference type="InterPro" id="IPR017665">
    <property type="entry name" value="Guanylate_kinase"/>
</dbReference>
<evidence type="ECO:0000256" key="3">
    <source>
        <dbReference type="ARBA" id="ARBA00016296"/>
    </source>
</evidence>
<protein>
    <recommendedName>
        <fullName evidence="3 9">Guanylate kinase</fullName>
        <ecNumber evidence="2 9">2.7.4.8</ecNumber>
    </recommendedName>
    <alternativeName>
        <fullName evidence="8 9">GMP kinase</fullName>
    </alternativeName>
</protein>
<dbReference type="InterPro" id="IPR020590">
    <property type="entry name" value="Guanylate_kinase_CS"/>
</dbReference>
<evidence type="ECO:0000256" key="4">
    <source>
        <dbReference type="ARBA" id="ARBA00022679"/>
    </source>
</evidence>
<dbReference type="SMART" id="SM00072">
    <property type="entry name" value="GuKc"/>
    <property type="match status" value="1"/>
</dbReference>
<keyword evidence="5 9" id="KW-0547">Nucleotide-binding</keyword>
<keyword evidence="9" id="KW-0963">Cytoplasm</keyword>
<dbReference type="OrthoDB" id="9808150at2"/>
<dbReference type="InterPro" id="IPR027417">
    <property type="entry name" value="P-loop_NTPase"/>
</dbReference>
<keyword evidence="7 9" id="KW-0067">ATP-binding</keyword>
<comment type="caution">
    <text evidence="11">The sequence shown here is derived from an EMBL/GenBank/DDBJ whole genome shotgun (WGS) entry which is preliminary data.</text>
</comment>
<comment type="similarity">
    <text evidence="1 9">Belongs to the guanylate kinase family.</text>
</comment>
<dbReference type="FunFam" id="3.30.63.10:FF:000002">
    <property type="entry name" value="Guanylate kinase 1"/>
    <property type="match status" value="1"/>
</dbReference>
<dbReference type="InterPro" id="IPR008144">
    <property type="entry name" value="Guanylate_kin-like_dom"/>
</dbReference>
<dbReference type="Gene3D" id="3.40.50.300">
    <property type="entry name" value="P-loop containing nucleotide triphosphate hydrolases"/>
    <property type="match status" value="1"/>
</dbReference>
<dbReference type="HAMAP" id="MF_00328">
    <property type="entry name" value="Guanylate_kinase"/>
    <property type="match status" value="1"/>
</dbReference>
<dbReference type="PANTHER" id="PTHR23117:SF13">
    <property type="entry name" value="GUANYLATE KINASE"/>
    <property type="match status" value="1"/>
</dbReference>
<feature type="binding site" evidence="9">
    <location>
        <begin position="15"/>
        <end position="22"/>
    </location>
    <ligand>
        <name>ATP</name>
        <dbReference type="ChEBI" id="CHEBI:30616"/>
    </ligand>
</feature>
<evidence type="ECO:0000256" key="6">
    <source>
        <dbReference type="ARBA" id="ARBA00022777"/>
    </source>
</evidence>
<dbReference type="Gene3D" id="3.30.63.10">
    <property type="entry name" value="Guanylate Kinase phosphate binding domain"/>
    <property type="match status" value="1"/>
</dbReference>
<evidence type="ECO:0000256" key="9">
    <source>
        <dbReference type="HAMAP-Rule" id="MF_00328"/>
    </source>
</evidence>
<keyword evidence="12" id="KW-1185">Reference proteome</keyword>
<gene>
    <name evidence="9" type="primary">gmk</name>
    <name evidence="11" type="ORF">B6S12_09525</name>
</gene>
<evidence type="ECO:0000256" key="5">
    <source>
        <dbReference type="ARBA" id="ARBA00022741"/>
    </source>
</evidence>
<dbReference type="GO" id="GO:0004385">
    <property type="term" value="F:GMP kinase activity"/>
    <property type="evidence" value="ECO:0007669"/>
    <property type="project" value="UniProtKB-UniRule"/>
</dbReference>
<dbReference type="InterPro" id="IPR008145">
    <property type="entry name" value="GK/Ca_channel_bsu"/>
</dbReference>
<dbReference type="Proteomes" id="UP000249746">
    <property type="component" value="Unassembled WGS sequence"/>
</dbReference>
<dbReference type="PANTHER" id="PTHR23117">
    <property type="entry name" value="GUANYLATE KINASE-RELATED"/>
    <property type="match status" value="1"/>
</dbReference>
<comment type="subcellular location">
    <subcellularLocation>
        <location evidence="9">Cytoplasm</location>
    </subcellularLocation>
</comment>
<dbReference type="NCBIfam" id="TIGR03263">
    <property type="entry name" value="guanyl_kin"/>
    <property type="match status" value="1"/>
</dbReference>
<evidence type="ECO:0000256" key="1">
    <source>
        <dbReference type="ARBA" id="ARBA00005790"/>
    </source>
</evidence>
<evidence type="ECO:0000256" key="8">
    <source>
        <dbReference type="ARBA" id="ARBA00030128"/>
    </source>
</evidence>
<dbReference type="PROSITE" id="PS00856">
    <property type="entry name" value="GUANYLATE_KINASE_1"/>
    <property type="match status" value="1"/>
</dbReference>
<evidence type="ECO:0000259" key="10">
    <source>
        <dbReference type="PROSITE" id="PS50052"/>
    </source>
</evidence>
<evidence type="ECO:0000256" key="2">
    <source>
        <dbReference type="ARBA" id="ARBA00012961"/>
    </source>
</evidence>
<reference evidence="11 12" key="1">
    <citation type="submission" date="2017-03" db="EMBL/GenBank/DDBJ databases">
        <title>Genomic and clinical evidence uncovers the enterohepatic species Helicobacter valdiviensis as a potential human intestinal pathogen.</title>
        <authorList>
            <person name="Fresia P."/>
            <person name="Jara R."/>
            <person name="Sierra R."/>
            <person name="Ferres I."/>
            <person name="Greif G."/>
            <person name="Iraola G."/>
            <person name="Collado L."/>
        </authorList>
    </citation>
    <scope>NUCLEOTIDE SEQUENCE [LARGE SCALE GENOMIC DNA]</scope>
    <source>
        <strain evidence="11 12">WBE14</strain>
    </source>
</reference>
<keyword evidence="6 9" id="KW-0418">Kinase</keyword>
<dbReference type="GO" id="GO:0005829">
    <property type="term" value="C:cytosol"/>
    <property type="evidence" value="ECO:0007669"/>
    <property type="project" value="TreeGrafter"/>
</dbReference>
<keyword evidence="4 9" id="KW-0808">Transferase</keyword>
<dbReference type="RefSeq" id="WP_111230564.1">
    <property type="nucleotide sequence ID" value="NZ_NBIU01000040.1"/>
</dbReference>
<dbReference type="EMBL" id="NBIU01000040">
    <property type="protein sequence ID" value="PZT47356.1"/>
    <property type="molecule type" value="Genomic_DNA"/>
</dbReference>
<dbReference type="EC" id="2.7.4.8" evidence="2 9"/>
<dbReference type="Pfam" id="PF00625">
    <property type="entry name" value="Guanylate_kin"/>
    <property type="match status" value="1"/>
</dbReference>
<dbReference type="GO" id="GO:0005524">
    <property type="term" value="F:ATP binding"/>
    <property type="evidence" value="ECO:0007669"/>
    <property type="project" value="UniProtKB-UniRule"/>
</dbReference>
<evidence type="ECO:0000313" key="12">
    <source>
        <dbReference type="Proteomes" id="UP000249746"/>
    </source>
</evidence>
<evidence type="ECO:0000313" key="11">
    <source>
        <dbReference type="EMBL" id="PZT47356.1"/>
    </source>
</evidence>
<dbReference type="AlphaFoldDB" id="A0A2W6NJ23"/>
<comment type="catalytic activity">
    <reaction evidence="9">
        <text>GMP + ATP = GDP + ADP</text>
        <dbReference type="Rhea" id="RHEA:20780"/>
        <dbReference type="ChEBI" id="CHEBI:30616"/>
        <dbReference type="ChEBI" id="CHEBI:58115"/>
        <dbReference type="ChEBI" id="CHEBI:58189"/>
        <dbReference type="ChEBI" id="CHEBI:456216"/>
        <dbReference type="EC" id="2.7.4.8"/>
    </reaction>
</comment>
<comment type="function">
    <text evidence="9">Essential for recycling GMP and indirectly, cGMP.</text>
</comment>
<evidence type="ECO:0000256" key="7">
    <source>
        <dbReference type="ARBA" id="ARBA00022840"/>
    </source>
</evidence>
<dbReference type="SUPFAM" id="SSF52540">
    <property type="entry name" value="P-loop containing nucleoside triphosphate hydrolases"/>
    <property type="match status" value="1"/>
</dbReference>
<feature type="domain" description="Guanylate kinase-like" evidence="10">
    <location>
        <begin position="8"/>
        <end position="187"/>
    </location>
</feature>
<name>A0A2W6NJ23_9HELI</name>